<evidence type="ECO:0008006" key="4">
    <source>
        <dbReference type="Google" id="ProtNLM"/>
    </source>
</evidence>
<organism evidence="2 3">
    <name type="scientific">Aliikangiella coralliicola</name>
    <dbReference type="NCBI Taxonomy" id="2592383"/>
    <lineage>
        <taxon>Bacteria</taxon>
        <taxon>Pseudomonadati</taxon>
        <taxon>Pseudomonadota</taxon>
        <taxon>Gammaproteobacteria</taxon>
        <taxon>Oceanospirillales</taxon>
        <taxon>Pleioneaceae</taxon>
        <taxon>Aliikangiella</taxon>
    </lineage>
</organism>
<evidence type="ECO:0000313" key="3">
    <source>
        <dbReference type="Proteomes" id="UP000315439"/>
    </source>
</evidence>
<dbReference type="EMBL" id="VIKS01000009">
    <property type="protein sequence ID" value="TQV87046.1"/>
    <property type="molecule type" value="Genomic_DNA"/>
</dbReference>
<dbReference type="AlphaFoldDB" id="A0A545UC57"/>
<comment type="caution">
    <text evidence="2">The sequence shown here is derived from an EMBL/GenBank/DDBJ whole genome shotgun (WGS) entry which is preliminary data.</text>
</comment>
<dbReference type="Proteomes" id="UP000315439">
    <property type="component" value="Unassembled WGS sequence"/>
</dbReference>
<gene>
    <name evidence="2" type="ORF">FLL46_14670</name>
</gene>
<evidence type="ECO:0000256" key="1">
    <source>
        <dbReference type="SAM" id="SignalP"/>
    </source>
</evidence>
<reference evidence="2 3" key="1">
    <citation type="submission" date="2019-07" db="EMBL/GenBank/DDBJ databases">
        <title>Draft genome for Aliikangiella sp. M105.</title>
        <authorList>
            <person name="Wang G."/>
        </authorList>
    </citation>
    <scope>NUCLEOTIDE SEQUENCE [LARGE SCALE GENOMIC DNA]</scope>
    <source>
        <strain evidence="2 3">M105</strain>
    </source>
</reference>
<keyword evidence="3" id="KW-1185">Reference proteome</keyword>
<evidence type="ECO:0000313" key="2">
    <source>
        <dbReference type="EMBL" id="TQV87046.1"/>
    </source>
</evidence>
<protein>
    <recommendedName>
        <fullName evidence="4">DUF2796 domain-containing protein</fullName>
    </recommendedName>
</protein>
<accession>A0A545UC57</accession>
<sequence>MIKRLFVLLIISQLLINGVWASAHMAESDHASHNIPHLHLDISYQSDALSSWGELDQNSPDSPSEHSVDKHFHIHLHIFLLSNEIAEFNRRFSSPPVFFESRLTSLTHTPPVPPPTL</sequence>
<proteinExistence type="predicted"/>
<feature type="signal peptide" evidence="1">
    <location>
        <begin position="1"/>
        <end position="21"/>
    </location>
</feature>
<keyword evidence="1" id="KW-0732">Signal</keyword>
<feature type="chain" id="PRO_5021941703" description="DUF2796 domain-containing protein" evidence="1">
    <location>
        <begin position="22"/>
        <end position="117"/>
    </location>
</feature>
<name>A0A545UC57_9GAMM</name>
<dbReference type="RefSeq" id="WP_142932004.1">
    <property type="nucleotide sequence ID" value="NZ_ML660165.1"/>
</dbReference>